<dbReference type="Pfam" id="PF10604">
    <property type="entry name" value="Polyketide_cyc2"/>
    <property type="match status" value="1"/>
</dbReference>
<dbReference type="InterPro" id="IPR023393">
    <property type="entry name" value="START-like_dom_sf"/>
</dbReference>
<sequence>MTAFSLHRTSPASPAEVWDVLTDFAGHERWIPLTTMRVDPGEPRVGWGWAGVSGIGPLGFADAMVLTRWEPPTAEGEGAAGGRFAMLKVGRLLDGWADVRVEPAPGGGAAVTWTEDISLRPRPLRRVSQPAVDRAARAMFASALDAMLEEAARRTAGTAA</sequence>
<dbReference type="Gene3D" id="3.30.530.20">
    <property type="match status" value="1"/>
</dbReference>
<protein>
    <submittedName>
        <fullName evidence="1">Carbon monoxide dehydrogenase subunit G</fullName>
    </submittedName>
</protein>
<proteinExistence type="predicted"/>
<evidence type="ECO:0000313" key="2">
    <source>
        <dbReference type="Proteomes" id="UP000199019"/>
    </source>
</evidence>
<dbReference type="InterPro" id="IPR019587">
    <property type="entry name" value="Polyketide_cyclase/dehydratase"/>
</dbReference>
<gene>
    <name evidence="1" type="ORF">SAMN05216199_1193</name>
</gene>
<reference evidence="2" key="1">
    <citation type="submission" date="2016-10" db="EMBL/GenBank/DDBJ databases">
        <authorList>
            <person name="Varghese N."/>
            <person name="Submissions S."/>
        </authorList>
    </citation>
    <scope>NUCLEOTIDE SEQUENCE [LARGE SCALE GENOMIC DNA]</scope>
    <source>
        <strain evidence="2">CGMCC 1.6963</strain>
    </source>
</reference>
<name>A0A1H9S110_9MICO</name>
<dbReference type="EMBL" id="FOHB01000001">
    <property type="protein sequence ID" value="SER78033.1"/>
    <property type="molecule type" value="Genomic_DNA"/>
</dbReference>
<keyword evidence="2" id="KW-1185">Reference proteome</keyword>
<dbReference type="AlphaFoldDB" id="A0A1H9S110"/>
<dbReference type="RefSeq" id="WP_091756139.1">
    <property type="nucleotide sequence ID" value="NZ_FOHB01000001.1"/>
</dbReference>
<dbReference type="STRING" id="587636.SAMN05216199_1193"/>
<evidence type="ECO:0000313" key="1">
    <source>
        <dbReference type="EMBL" id="SER78033.1"/>
    </source>
</evidence>
<dbReference type="Proteomes" id="UP000199019">
    <property type="component" value="Unassembled WGS sequence"/>
</dbReference>
<accession>A0A1H9S110</accession>
<dbReference type="SUPFAM" id="SSF55961">
    <property type="entry name" value="Bet v1-like"/>
    <property type="match status" value="1"/>
</dbReference>
<dbReference type="OrthoDB" id="4823586at2"/>
<organism evidence="1 2">
    <name type="scientific">Pedococcus cremeus</name>
    <dbReference type="NCBI Taxonomy" id="587636"/>
    <lineage>
        <taxon>Bacteria</taxon>
        <taxon>Bacillati</taxon>
        <taxon>Actinomycetota</taxon>
        <taxon>Actinomycetes</taxon>
        <taxon>Micrococcales</taxon>
        <taxon>Intrasporangiaceae</taxon>
        <taxon>Pedococcus</taxon>
    </lineage>
</organism>